<feature type="compositionally biased region" description="Low complexity" evidence="4">
    <location>
        <begin position="470"/>
        <end position="488"/>
    </location>
</feature>
<dbReference type="PROSITE" id="PS50082">
    <property type="entry name" value="WD_REPEATS_2"/>
    <property type="match status" value="4"/>
</dbReference>
<keyword evidence="1 3" id="KW-0853">WD repeat</keyword>
<dbReference type="OrthoDB" id="2660687at2759"/>
<dbReference type="SMART" id="SM00320">
    <property type="entry name" value="WD40"/>
    <property type="match status" value="7"/>
</dbReference>
<feature type="region of interest" description="Disordered" evidence="4">
    <location>
        <begin position="455"/>
        <end position="488"/>
    </location>
</feature>
<dbReference type="PRINTS" id="PR00320">
    <property type="entry name" value="GPROTEINBRPT"/>
</dbReference>
<name>A0A8E2AH96_9APHY</name>
<dbReference type="InterPro" id="IPR001680">
    <property type="entry name" value="WD40_rpt"/>
</dbReference>
<protein>
    <submittedName>
        <fullName evidence="5">WD40 repeat-like protein</fullName>
    </submittedName>
</protein>
<feature type="repeat" description="WD" evidence="3">
    <location>
        <begin position="84"/>
        <end position="115"/>
    </location>
</feature>
<organism evidence="5 6">
    <name type="scientific">Obba rivulosa</name>
    <dbReference type="NCBI Taxonomy" id="1052685"/>
    <lineage>
        <taxon>Eukaryota</taxon>
        <taxon>Fungi</taxon>
        <taxon>Dikarya</taxon>
        <taxon>Basidiomycota</taxon>
        <taxon>Agaricomycotina</taxon>
        <taxon>Agaricomycetes</taxon>
        <taxon>Polyporales</taxon>
        <taxon>Gelatoporiaceae</taxon>
        <taxon>Obba</taxon>
    </lineage>
</organism>
<accession>A0A8E2AH96</accession>
<evidence type="ECO:0000313" key="5">
    <source>
        <dbReference type="EMBL" id="OCH84436.1"/>
    </source>
</evidence>
<dbReference type="Pfam" id="PF00400">
    <property type="entry name" value="WD40"/>
    <property type="match status" value="4"/>
</dbReference>
<keyword evidence="6" id="KW-1185">Reference proteome</keyword>
<dbReference type="PANTHER" id="PTHR19879:SF9">
    <property type="entry name" value="TRANSCRIPTION INITIATION FACTOR TFIID SUBUNIT 5"/>
    <property type="match status" value="1"/>
</dbReference>
<dbReference type="SUPFAM" id="SSF50978">
    <property type="entry name" value="WD40 repeat-like"/>
    <property type="match status" value="1"/>
</dbReference>
<sequence length="535" mass="58231">MSPDYTPLPAKSPFASRGPVPTPLEAIGLELPAREAGGSSVLAGHIGAVHSVAFSPDGSELASASEDGTVGTWDITSGDMTAVLRGHQRKVVAVTYSPNGLYIASGSDDHTVWLWMTPTKKAHVILKGHTDRISAVEFAPDNLVVASASHDGSVRFWDMQGSCIRRLQVTSGLLRGIMCICFSPYRQLLLCNRDGKMQLLSPYTGPVLMERQLEDNNDFHSAVWLPHGSQFVTASENKLQRWDVPKYSVDLEYVGHTARITSLSFSFDGTFIASGSLDHTTIIWLAQTGKPVARFYTGPVMSCAFSPSDYALVIGLFDGTMRYVKDVRMMNAVTGTEDHILDLRLASDIAMPTASEYLSLAHTVLLLPNSHADTSPTLARGADIVWDNFPVVTRTCFLRSLLPSAGSLFRLRKRQSPKSQETNNINADTALHAKKWTNDDVFGIMWPLKQSDVKADSSKKSQDGESTIAALSRHPSTSSSSSGTLAHSQACAKPSTEDDCTSNKREKFVCVRMQSGNVSWDDDGSHGCYISCGFW</sequence>
<proteinExistence type="predicted"/>
<feature type="repeat" description="WD" evidence="3">
    <location>
        <begin position="253"/>
        <end position="294"/>
    </location>
</feature>
<dbReference type="EMBL" id="KV722673">
    <property type="protein sequence ID" value="OCH84436.1"/>
    <property type="molecule type" value="Genomic_DNA"/>
</dbReference>
<evidence type="ECO:0000256" key="4">
    <source>
        <dbReference type="SAM" id="MobiDB-lite"/>
    </source>
</evidence>
<evidence type="ECO:0000256" key="2">
    <source>
        <dbReference type="ARBA" id="ARBA00022737"/>
    </source>
</evidence>
<dbReference type="CDD" id="cd00200">
    <property type="entry name" value="WD40"/>
    <property type="match status" value="1"/>
</dbReference>
<feature type="repeat" description="WD" evidence="3">
    <location>
        <begin position="126"/>
        <end position="160"/>
    </location>
</feature>
<dbReference type="InterPro" id="IPR036322">
    <property type="entry name" value="WD40_repeat_dom_sf"/>
</dbReference>
<gene>
    <name evidence="5" type="ORF">OBBRIDRAFT_799077</name>
</gene>
<evidence type="ECO:0000256" key="3">
    <source>
        <dbReference type="PROSITE-ProRule" id="PRU00221"/>
    </source>
</evidence>
<dbReference type="Proteomes" id="UP000250043">
    <property type="component" value="Unassembled WGS sequence"/>
</dbReference>
<dbReference type="InterPro" id="IPR019775">
    <property type="entry name" value="WD40_repeat_CS"/>
</dbReference>
<dbReference type="InterPro" id="IPR020472">
    <property type="entry name" value="WD40_PAC1"/>
</dbReference>
<dbReference type="AlphaFoldDB" id="A0A8E2AH96"/>
<dbReference type="PROSITE" id="PS00678">
    <property type="entry name" value="WD_REPEATS_1"/>
    <property type="match status" value="2"/>
</dbReference>
<dbReference type="PROSITE" id="PS50294">
    <property type="entry name" value="WD_REPEATS_REGION"/>
    <property type="match status" value="4"/>
</dbReference>
<reference evidence="5 6" key="1">
    <citation type="submission" date="2016-07" db="EMBL/GenBank/DDBJ databases">
        <title>Draft genome of the white-rot fungus Obba rivulosa 3A-2.</title>
        <authorList>
            <consortium name="DOE Joint Genome Institute"/>
            <person name="Miettinen O."/>
            <person name="Riley R."/>
            <person name="Acob R."/>
            <person name="Barry K."/>
            <person name="Cullen D."/>
            <person name="De Vries R."/>
            <person name="Hainaut M."/>
            <person name="Hatakka A."/>
            <person name="Henrissat B."/>
            <person name="Hilden K."/>
            <person name="Kuo R."/>
            <person name="Labutti K."/>
            <person name="Lipzen A."/>
            <person name="Makela M.R."/>
            <person name="Sandor L."/>
            <person name="Spatafora J.W."/>
            <person name="Grigoriev I.V."/>
            <person name="Hibbett D.S."/>
        </authorList>
    </citation>
    <scope>NUCLEOTIDE SEQUENCE [LARGE SCALE GENOMIC DNA]</scope>
    <source>
        <strain evidence="5 6">3A-2</strain>
    </source>
</reference>
<evidence type="ECO:0000256" key="1">
    <source>
        <dbReference type="ARBA" id="ARBA00022574"/>
    </source>
</evidence>
<feature type="repeat" description="WD" evidence="3">
    <location>
        <begin position="42"/>
        <end position="83"/>
    </location>
</feature>
<dbReference type="Gene3D" id="2.130.10.10">
    <property type="entry name" value="YVTN repeat-like/Quinoprotein amine dehydrogenase"/>
    <property type="match status" value="2"/>
</dbReference>
<dbReference type="PANTHER" id="PTHR19879">
    <property type="entry name" value="TRANSCRIPTION INITIATION FACTOR TFIID"/>
    <property type="match status" value="1"/>
</dbReference>
<dbReference type="InterPro" id="IPR015943">
    <property type="entry name" value="WD40/YVTN_repeat-like_dom_sf"/>
</dbReference>
<keyword evidence="2" id="KW-0677">Repeat</keyword>
<evidence type="ECO:0000313" key="6">
    <source>
        <dbReference type="Proteomes" id="UP000250043"/>
    </source>
</evidence>